<dbReference type="Gene3D" id="3.40.50.150">
    <property type="entry name" value="Vaccinia Virus protein VP39"/>
    <property type="match status" value="1"/>
</dbReference>
<dbReference type="EMBL" id="LAZR01070392">
    <property type="protein sequence ID" value="KKK41534.1"/>
    <property type="molecule type" value="Genomic_DNA"/>
</dbReference>
<protein>
    <recommendedName>
        <fullName evidence="3">DNA methylase N-4/N-6 domain-containing protein</fullName>
    </recommendedName>
</protein>
<comment type="caution">
    <text evidence="4">The sequence shown here is derived from an EMBL/GenBank/DDBJ whole genome shotgun (WGS) entry which is preliminary data.</text>
</comment>
<reference evidence="4" key="1">
    <citation type="journal article" date="2015" name="Nature">
        <title>Complex archaea that bridge the gap between prokaryotes and eukaryotes.</title>
        <authorList>
            <person name="Spang A."/>
            <person name="Saw J.H."/>
            <person name="Jorgensen S.L."/>
            <person name="Zaremba-Niedzwiedzka K."/>
            <person name="Martijn J."/>
            <person name="Lind A.E."/>
            <person name="van Eijk R."/>
            <person name="Schleper C."/>
            <person name="Guy L."/>
            <person name="Ettema T.J."/>
        </authorList>
    </citation>
    <scope>NUCLEOTIDE SEQUENCE</scope>
</reference>
<dbReference type="InterPro" id="IPR029063">
    <property type="entry name" value="SAM-dependent_MTases_sf"/>
</dbReference>
<evidence type="ECO:0000256" key="1">
    <source>
        <dbReference type="ARBA" id="ARBA00022603"/>
    </source>
</evidence>
<proteinExistence type="predicted"/>
<evidence type="ECO:0000259" key="3">
    <source>
        <dbReference type="Pfam" id="PF01555"/>
    </source>
</evidence>
<gene>
    <name evidence="4" type="ORF">LCGC14_2672170</name>
</gene>
<dbReference type="GO" id="GO:0003677">
    <property type="term" value="F:DNA binding"/>
    <property type="evidence" value="ECO:0007669"/>
    <property type="project" value="InterPro"/>
</dbReference>
<dbReference type="GO" id="GO:0008170">
    <property type="term" value="F:N-methyltransferase activity"/>
    <property type="evidence" value="ECO:0007669"/>
    <property type="project" value="InterPro"/>
</dbReference>
<feature type="non-terminal residue" evidence="4">
    <location>
        <position position="111"/>
    </location>
</feature>
<keyword evidence="1" id="KW-0489">Methyltransferase</keyword>
<dbReference type="InterPro" id="IPR002941">
    <property type="entry name" value="DNA_methylase_N4/N6"/>
</dbReference>
<organism evidence="4">
    <name type="scientific">marine sediment metagenome</name>
    <dbReference type="NCBI Taxonomy" id="412755"/>
    <lineage>
        <taxon>unclassified sequences</taxon>
        <taxon>metagenomes</taxon>
        <taxon>ecological metagenomes</taxon>
    </lineage>
</organism>
<dbReference type="SUPFAM" id="SSF53335">
    <property type="entry name" value="S-adenosyl-L-methionine-dependent methyltransferases"/>
    <property type="match status" value="1"/>
</dbReference>
<sequence length="111" mass="12329">MCVRNIKTNGRPVSWYGYDFSPLLNWGLRDYGIEGQLGLEKTYQEYIDKLITIFDEVKRVLKDTGSCWVNLGDTYGGSGGAGGDYNEGGLKEGQPRYKGNNMIPKSLIGIP</sequence>
<evidence type="ECO:0000313" key="4">
    <source>
        <dbReference type="EMBL" id="KKK41534.1"/>
    </source>
</evidence>
<keyword evidence="2" id="KW-0808">Transferase</keyword>
<dbReference type="Pfam" id="PF01555">
    <property type="entry name" value="N6_N4_Mtase"/>
    <property type="match status" value="1"/>
</dbReference>
<evidence type="ECO:0000256" key="2">
    <source>
        <dbReference type="ARBA" id="ARBA00022679"/>
    </source>
</evidence>
<dbReference type="AlphaFoldDB" id="A0A0F8XH93"/>
<dbReference type="GO" id="GO:0032259">
    <property type="term" value="P:methylation"/>
    <property type="evidence" value="ECO:0007669"/>
    <property type="project" value="UniProtKB-KW"/>
</dbReference>
<dbReference type="InterPro" id="IPR001091">
    <property type="entry name" value="RM_Methyltransferase"/>
</dbReference>
<name>A0A0F8XH93_9ZZZZ</name>
<accession>A0A0F8XH93</accession>
<feature type="domain" description="DNA methylase N-4/N-6" evidence="3">
    <location>
        <begin position="34"/>
        <end position="75"/>
    </location>
</feature>
<dbReference type="PRINTS" id="PR00508">
    <property type="entry name" value="S21N4MTFRASE"/>
</dbReference>